<evidence type="ECO:0000256" key="12">
    <source>
        <dbReference type="SAM" id="MobiDB-lite"/>
    </source>
</evidence>
<keyword evidence="1 11" id="KW-0813">Transport</keyword>
<evidence type="ECO:0000313" key="13">
    <source>
        <dbReference type="EMBL" id="EWY42436.1"/>
    </source>
</evidence>
<dbReference type="OrthoDB" id="9788285at2"/>
<dbReference type="STRING" id="1385369.N825_00405"/>
<evidence type="ECO:0000256" key="1">
    <source>
        <dbReference type="ARBA" id="ARBA00022448"/>
    </source>
</evidence>
<dbReference type="PANTHER" id="PTHR30042:SF2">
    <property type="entry name" value="POTASSIUM-TRANSPORTING ATPASE KDPC SUBUNIT"/>
    <property type="match status" value="1"/>
</dbReference>
<name>W9HCH3_9PROT</name>
<proteinExistence type="inferred from homology"/>
<dbReference type="GO" id="GO:0005886">
    <property type="term" value="C:plasma membrane"/>
    <property type="evidence" value="ECO:0007669"/>
    <property type="project" value="UniProtKB-SubCell"/>
</dbReference>
<evidence type="ECO:0000313" key="14">
    <source>
        <dbReference type="Proteomes" id="UP000019486"/>
    </source>
</evidence>
<accession>W9HCH3</accession>
<reference evidence="13 14" key="1">
    <citation type="submission" date="2013-08" db="EMBL/GenBank/DDBJ databases">
        <title>The genome sequence of Skermanella stibiiresistens.</title>
        <authorList>
            <person name="Zhu W."/>
            <person name="Wang G."/>
        </authorList>
    </citation>
    <scope>NUCLEOTIDE SEQUENCE [LARGE SCALE GENOMIC DNA]</scope>
    <source>
        <strain evidence="13 14">SB22</strain>
    </source>
</reference>
<dbReference type="InterPro" id="IPR003820">
    <property type="entry name" value="KdpC"/>
</dbReference>
<keyword evidence="3 11" id="KW-0633">Potassium transport</keyword>
<dbReference type="RefSeq" id="WP_051511327.1">
    <property type="nucleotide sequence ID" value="NZ_AVFL01000001.1"/>
</dbReference>
<dbReference type="AlphaFoldDB" id="W9HCH3"/>
<comment type="function">
    <text evidence="11">Part of the high-affinity ATP-driven potassium transport (or Kdp) system, which catalyzes the hydrolysis of ATP coupled with the electrogenic transport of potassium into the cytoplasm. This subunit acts as a catalytic chaperone that increases the ATP-binding affinity of the ATP-hydrolyzing subunit KdpB by the formation of a transient KdpB/KdpC/ATP ternary complex.</text>
</comment>
<keyword evidence="4 11" id="KW-0812">Transmembrane</keyword>
<dbReference type="NCBIfam" id="TIGR00681">
    <property type="entry name" value="kdpC"/>
    <property type="match status" value="1"/>
</dbReference>
<evidence type="ECO:0000256" key="10">
    <source>
        <dbReference type="ARBA" id="ARBA00023136"/>
    </source>
</evidence>
<evidence type="ECO:0000256" key="7">
    <source>
        <dbReference type="ARBA" id="ARBA00022958"/>
    </source>
</evidence>
<evidence type="ECO:0000256" key="6">
    <source>
        <dbReference type="ARBA" id="ARBA00022840"/>
    </source>
</evidence>
<dbReference type="EMBL" id="AVFL01000001">
    <property type="protein sequence ID" value="EWY42436.1"/>
    <property type="molecule type" value="Genomic_DNA"/>
</dbReference>
<dbReference type="NCBIfam" id="NF001454">
    <property type="entry name" value="PRK00315.1"/>
    <property type="match status" value="1"/>
</dbReference>
<keyword evidence="14" id="KW-1185">Reference proteome</keyword>
<dbReference type="PATRIC" id="fig|1385369.3.peg.82"/>
<dbReference type="HAMAP" id="MF_00276">
    <property type="entry name" value="KdpC"/>
    <property type="match status" value="1"/>
</dbReference>
<keyword evidence="9 11" id="KW-0406">Ion transport</keyword>
<keyword evidence="6 11" id="KW-0067">ATP-binding</keyword>
<dbReference type="PIRSF" id="PIRSF001296">
    <property type="entry name" value="K_ATPase_KdpC"/>
    <property type="match status" value="1"/>
</dbReference>
<comment type="similarity">
    <text evidence="11">Belongs to the KdpC family.</text>
</comment>
<feature type="region of interest" description="Disordered" evidence="12">
    <location>
        <begin position="67"/>
        <end position="88"/>
    </location>
</feature>
<keyword evidence="5 11" id="KW-0547">Nucleotide-binding</keyword>
<comment type="subunit">
    <text evidence="11">The system is composed of three essential subunits: KdpA, KdpB and KdpC.</text>
</comment>
<keyword evidence="2 11" id="KW-1003">Cell membrane</keyword>
<evidence type="ECO:0000256" key="4">
    <source>
        <dbReference type="ARBA" id="ARBA00022692"/>
    </source>
</evidence>
<dbReference type="GO" id="GO:0008556">
    <property type="term" value="F:P-type potassium transmembrane transporter activity"/>
    <property type="evidence" value="ECO:0007669"/>
    <property type="project" value="InterPro"/>
</dbReference>
<evidence type="ECO:0000256" key="5">
    <source>
        <dbReference type="ARBA" id="ARBA00022741"/>
    </source>
</evidence>
<evidence type="ECO:0000256" key="2">
    <source>
        <dbReference type="ARBA" id="ARBA00022475"/>
    </source>
</evidence>
<comment type="subcellular location">
    <subcellularLocation>
        <location evidence="11">Cell membrane</location>
        <topology evidence="11">Single-pass membrane protein</topology>
    </subcellularLocation>
</comment>
<dbReference type="GO" id="GO:0005524">
    <property type="term" value="F:ATP binding"/>
    <property type="evidence" value="ECO:0007669"/>
    <property type="project" value="UniProtKB-UniRule"/>
</dbReference>
<keyword evidence="13" id="KW-0378">Hydrolase</keyword>
<evidence type="ECO:0000256" key="8">
    <source>
        <dbReference type="ARBA" id="ARBA00022989"/>
    </source>
</evidence>
<sequence>MLKELKPALMMLVVLTIITGALYPLAVSGLAWALFPTQAHGSLVTRDGEVVGSTLIAQGFTEPGHFQPRPSAADYKAEASGASNYGPTSGPLIDQVKARIDALRAANPDAAARGPIPVELVTASGSGLDPHLSPGAALWQAPRIAAARGIPEAQLRTLVSSLTEGRTLGLFGEPRVNVLALNLALDALPAVVPDGAEPPGT</sequence>
<evidence type="ECO:0000256" key="11">
    <source>
        <dbReference type="HAMAP-Rule" id="MF_00276"/>
    </source>
</evidence>
<dbReference type="PANTHER" id="PTHR30042">
    <property type="entry name" value="POTASSIUM-TRANSPORTING ATPASE C CHAIN"/>
    <property type="match status" value="1"/>
</dbReference>
<feature type="transmembrane region" description="Helical" evidence="11">
    <location>
        <begin position="12"/>
        <end position="35"/>
    </location>
</feature>
<gene>
    <name evidence="11" type="primary">kdpC</name>
    <name evidence="13" type="ORF">N825_00405</name>
</gene>
<organism evidence="13 14">
    <name type="scientific">Skermanella stibiiresistens SB22</name>
    <dbReference type="NCBI Taxonomy" id="1385369"/>
    <lineage>
        <taxon>Bacteria</taxon>
        <taxon>Pseudomonadati</taxon>
        <taxon>Pseudomonadota</taxon>
        <taxon>Alphaproteobacteria</taxon>
        <taxon>Rhodospirillales</taxon>
        <taxon>Azospirillaceae</taxon>
        <taxon>Skermanella</taxon>
    </lineage>
</organism>
<dbReference type="Proteomes" id="UP000019486">
    <property type="component" value="Unassembled WGS sequence"/>
</dbReference>
<comment type="caution">
    <text evidence="13">The sequence shown here is derived from an EMBL/GenBank/DDBJ whole genome shotgun (WGS) entry which is preliminary data.</text>
</comment>
<dbReference type="Pfam" id="PF02669">
    <property type="entry name" value="KdpC"/>
    <property type="match status" value="1"/>
</dbReference>
<dbReference type="GO" id="GO:0016787">
    <property type="term" value="F:hydrolase activity"/>
    <property type="evidence" value="ECO:0007669"/>
    <property type="project" value="UniProtKB-KW"/>
</dbReference>
<protein>
    <recommendedName>
        <fullName evidence="11">Potassium-transporting ATPase KdpC subunit</fullName>
    </recommendedName>
    <alternativeName>
        <fullName evidence="11">ATP phosphohydrolase [potassium-transporting] C chain</fullName>
    </alternativeName>
    <alternativeName>
        <fullName evidence="11">Potassium-binding and translocating subunit C</fullName>
    </alternativeName>
    <alternativeName>
        <fullName evidence="11">Potassium-translocating ATPase C chain</fullName>
    </alternativeName>
</protein>
<keyword evidence="7 11" id="KW-0630">Potassium</keyword>
<evidence type="ECO:0000256" key="9">
    <source>
        <dbReference type="ARBA" id="ARBA00023065"/>
    </source>
</evidence>
<keyword evidence="10 11" id="KW-0472">Membrane</keyword>
<evidence type="ECO:0000256" key="3">
    <source>
        <dbReference type="ARBA" id="ARBA00022538"/>
    </source>
</evidence>
<keyword evidence="8 11" id="KW-1133">Transmembrane helix</keyword>